<gene>
    <name evidence="2" type="ORF">AK812_SmicGene32058</name>
</gene>
<dbReference type="Proteomes" id="UP000186817">
    <property type="component" value="Unassembled WGS sequence"/>
</dbReference>
<dbReference type="EMBL" id="LSRX01000899">
    <property type="protein sequence ID" value="OLP86789.1"/>
    <property type="molecule type" value="Genomic_DNA"/>
</dbReference>
<evidence type="ECO:0000313" key="3">
    <source>
        <dbReference type="Proteomes" id="UP000186817"/>
    </source>
</evidence>
<comment type="caution">
    <text evidence="2">The sequence shown here is derived from an EMBL/GenBank/DDBJ whole genome shotgun (WGS) entry which is preliminary data.</text>
</comment>
<reference evidence="2 3" key="1">
    <citation type="submission" date="2016-02" db="EMBL/GenBank/DDBJ databases">
        <title>Genome analysis of coral dinoflagellate symbionts highlights evolutionary adaptations to a symbiotic lifestyle.</title>
        <authorList>
            <person name="Aranda M."/>
            <person name="Li Y."/>
            <person name="Liew Y.J."/>
            <person name="Baumgarten S."/>
            <person name="Simakov O."/>
            <person name="Wilson M."/>
            <person name="Piel J."/>
            <person name="Ashoor H."/>
            <person name="Bougouffa S."/>
            <person name="Bajic V.B."/>
            <person name="Ryu T."/>
            <person name="Ravasi T."/>
            <person name="Bayer T."/>
            <person name="Micklem G."/>
            <person name="Kim H."/>
            <person name="Bhak J."/>
            <person name="Lajeunesse T.C."/>
            <person name="Voolstra C.R."/>
        </authorList>
    </citation>
    <scope>NUCLEOTIDE SEQUENCE [LARGE SCALE GENOMIC DNA]</scope>
    <source>
        <strain evidence="2 3">CCMP2467</strain>
    </source>
</reference>
<feature type="region of interest" description="Disordered" evidence="1">
    <location>
        <begin position="144"/>
        <end position="165"/>
    </location>
</feature>
<proteinExistence type="predicted"/>
<name>A0A1Q9CV69_SYMMI</name>
<evidence type="ECO:0000256" key="1">
    <source>
        <dbReference type="SAM" id="MobiDB-lite"/>
    </source>
</evidence>
<organism evidence="2 3">
    <name type="scientific">Symbiodinium microadriaticum</name>
    <name type="common">Dinoflagellate</name>
    <name type="synonym">Zooxanthella microadriatica</name>
    <dbReference type="NCBI Taxonomy" id="2951"/>
    <lineage>
        <taxon>Eukaryota</taxon>
        <taxon>Sar</taxon>
        <taxon>Alveolata</taxon>
        <taxon>Dinophyceae</taxon>
        <taxon>Suessiales</taxon>
        <taxon>Symbiodiniaceae</taxon>
        <taxon>Symbiodinium</taxon>
    </lineage>
</organism>
<sequence>MAPAQPPPDSPNSEKAEEGQLADLVFGSYPSEGPGVDFHLDNLHSQSNGFNRGQAPAAQVPSPRVYSAYANLAKEYHRYDPDIELSNSSEFGGSSADVNAFAQTGDVQSPSSSLWANWTLWGRQTDPHCEIQYFEMEPELFPPGDPVPAPGFYKDAGSSLKKPPG</sequence>
<dbReference type="OrthoDB" id="10498210at2759"/>
<protein>
    <submittedName>
        <fullName evidence="2">Uncharacterized protein</fullName>
    </submittedName>
</protein>
<dbReference type="AlphaFoldDB" id="A0A1Q9CV69"/>
<accession>A0A1Q9CV69</accession>
<evidence type="ECO:0000313" key="2">
    <source>
        <dbReference type="EMBL" id="OLP86789.1"/>
    </source>
</evidence>
<keyword evidence="3" id="KW-1185">Reference proteome</keyword>